<dbReference type="EMBL" id="JAVFWL010000005">
    <property type="protein sequence ID" value="KAK6754299.1"/>
    <property type="molecule type" value="Genomic_DNA"/>
</dbReference>
<sequence>MSRFLYTGDPSTHCCLPTKTTCIILCILMSILQFGVFIFLPPAPRYALVAAAPLVLILTLFSILRPDPTLLVVSLVCTTLLQVPGILVIAKAIIGISSQGEHTTIHCQPYFSSYQCWLYDLESVYLWGAVIFSILSLLFYTFLGTGLQKLRILPTGAVTAVIVNQQPLKMEASKIASEDCVTQKRSANTQTTGDSDEHIALVTDTLFVVSFVRRC</sequence>
<feature type="transmembrane region" description="Helical" evidence="1">
    <location>
        <begin position="71"/>
        <end position="94"/>
    </location>
</feature>
<keyword evidence="1" id="KW-1133">Transmembrane helix</keyword>
<gene>
    <name evidence="2" type="primary">Necator_chrV.g18142</name>
    <name evidence="2" type="ORF">RB195_013351</name>
</gene>
<feature type="transmembrane region" description="Helical" evidence="1">
    <location>
        <begin position="46"/>
        <end position="64"/>
    </location>
</feature>
<keyword evidence="1" id="KW-0812">Transmembrane</keyword>
<protein>
    <submittedName>
        <fullName evidence="2">Uncharacterized protein</fullName>
    </submittedName>
</protein>
<evidence type="ECO:0000256" key="1">
    <source>
        <dbReference type="SAM" id="Phobius"/>
    </source>
</evidence>
<evidence type="ECO:0000313" key="3">
    <source>
        <dbReference type="Proteomes" id="UP001303046"/>
    </source>
</evidence>
<feature type="transmembrane region" description="Helical" evidence="1">
    <location>
        <begin position="21"/>
        <end position="40"/>
    </location>
</feature>
<comment type="caution">
    <text evidence="2">The sequence shown here is derived from an EMBL/GenBank/DDBJ whole genome shotgun (WGS) entry which is preliminary data.</text>
</comment>
<dbReference type="Proteomes" id="UP001303046">
    <property type="component" value="Unassembled WGS sequence"/>
</dbReference>
<feature type="transmembrane region" description="Helical" evidence="1">
    <location>
        <begin position="124"/>
        <end position="143"/>
    </location>
</feature>
<accession>A0ABR1DV65</accession>
<keyword evidence="3" id="KW-1185">Reference proteome</keyword>
<evidence type="ECO:0000313" key="2">
    <source>
        <dbReference type="EMBL" id="KAK6754299.1"/>
    </source>
</evidence>
<name>A0ABR1DV65_NECAM</name>
<keyword evidence="1" id="KW-0472">Membrane</keyword>
<organism evidence="2 3">
    <name type="scientific">Necator americanus</name>
    <name type="common">Human hookworm</name>
    <dbReference type="NCBI Taxonomy" id="51031"/>
    <lineage>
        <taxon>Eukaryota</taxon>
        <taxon>Metazoa</taxon>
        <taxon>Ecdysozoa</taxon>
        <taxon>Nematoda</taxon>
        <taxon>Chromadorea</taxon>
        <taxon>Rhabditida</taxon>
        <taxon>Rhabditina</taxon>
        <taxon>Rhabditomorpha</taxon>
        <taxon>Strongyloidea</taxon>
        <taxon>Ancylostomatidae</taxon>
        <taxon>Bunostominae</taxon>
        <taxon>Necator</taxon>
    </lineage>
</organism>
<proteinExistence type="predicted"/>
<reference evidence="2 3" key="1">
    <citation type="submission" date="2023-08" db="EMBL/GenBank/DDBJ databases">
        <title>A Necator americanus chromosomal reference genome.</title>
        <authorList>
            <person name="Ilik V."/>
            <person name="Petrzelkova K.J."/>
            <person name="Pardy F."/>
            <person name="Fuh T."/>
            <person name="Niatou-Singa F.S."/>
            <person name="Gouil Q."/>
            <person name="Baker L."/>
            <person name="Ritchie M.E."/>
            <person name="Jex A.R."/>
            <person name="Gazzola D."/>
            <person name="Li H."/>
            <person name="Toshio Fujiwara R."/>
            <person name="Zhan B."/>
            <person name="Aroian R.V."/>
            <person name="Pafco B."/>
            <person name="Schwarz E.M."/>
        </authorList>
    </citation>
    <scope>NUCLEOTIDE SEQUENCE [LARGE SCALE GENOMIC DNA]</scope>
    <source>
        <strain evidence="2 3">Aroian</strain>
        <tissue evidence="2">Whole animal</tissue>
    </source>
</reference>